<keyword evidence="3 7" id="KW-0732">Signal</keyword>
<keyword evidence="10" id="KW-1185">Reference proteome</keyword>
<dbReference type="InterPro" id="IPR014912">
    <property type="entry name" value="Sep15_SelM_dom"/>
</dbReference>
<organism evidence="9 10">
    <name type="scientific">Grus japonensis</name>
    <name type="common">Japanese crane</name>
    <name type="synonym">Red-crowned crane</name>
    <dbReference type="NCBI Taxonomy" id="30415"/>
    <lineage>
        <taxon>Eukaryota</taxon>
        <taxon>Metazoa</taxon>
        <taxon>Chordata</taxon>
        <taxon>Craniata</taxon>
        <taxon>Vertebrata</taxon>
        <taxon>Euteleostomi</taxon>
        <taxon>Archelosauria</taxon>
        <taxon>Archosauria</taxon>
        <taxon>Dinosauria</taxon>
        <taxon>Saurischia</taxon>
        <taxon>Theropoda</taxon>
        <taxon>Coelurosauria</taxon>
        <taxon>Aves</taxon>
        <taxon>Neognathae</taxon>
        <taxon>Neoaves</taxon>
        <taxon>Gruiformes</taxon>
        <taxon>Gruidae</taxon>
        <taxon>Grus</taxon>
    </lineage>
</organism>
<evidence type="ECO:0000256" key="6">
    <source>
        <dbReference type="ARBA" id="ARBA00040775"/>
    </source>
</evidence>
<evidence type="ECO:0000256" key="1">
    <source>
        <dbReference type="ARBA" id="ARBA00004319"/>
    </source>
</evidence>
<accession>A0ABC9X763</accession>
<dbReference type="PANTHER" id="PTHR13077:SF6">
    <property type="entry name" value="SELENOPROTEIN F"/>
    <property type="match status" value="1"/>
</dbReference>
<gene>
    <name evidence="9" type="ORF">GRJ2_001765800</name>
</gene>
<evidence type="ECO:0000256" key="4">
    <source>
        <dbReference type="ARBA" id="ARBA00022824"/>
    </source>
</evidence>
<proteinExistence type="inferred from homology"/>
<reference evidence="9 10" key="1">
    <citation type="submission" date="2024-06" db="EMBL/GenBank/DDBJ databases">
        <title>The draft genome of Grus japonensis, version 3.</title>
        <authorList>
            <person name="Nabeshima K."/>
            <person name="Suzuki S."/>
            <person name="Onuma M."/>
        </authorList>
    </citation>
    <scope>NUCLEOTIDE SEQUENCE [LARGE SCALE GENOMIC DNA]</scope>
    <source>
        <strain evidence="9 10">451A</strain>
    </source>
</reference>
<evidence type="ECO:0000313" key="9">
    <source>
        <dbReference type="EMBL" id="GAB0193005.1"/>
    </source>
</evidence>
<dbReference type="AlphaFoldDB" id="A0ABC9X763"/>
<comment type="caution">
    <text evidence="9">The sequence shown here is derived from an EMBL/GenBank/DDBJ whole genome shotgun (WGS) entry which is preliminary data.</text>
</comment>
<dbReference type="Gene3D" id="3.40.30.50">
    <property type="entry name" value="Sep15/SelM thioredoxin-like domain, active-site redox motif"/>
    <property type="match status" value="1"/>
</dbReference>
<dbReference type="GO" id="GO:0005788">
    <property type="term" value="C:endoplasmic reticulum lumen"/>
    <property type="evidence" value="ECO:0007669"/>
    <property type="project" value="UniProtKB-SubCell"/>
</dbReference>
<dbReference type="EMBL" id="BAAFJT010000008">
    <property type="protein sequence ID" value="GAB0193005.1"/>
    <property type="molecule type" value="Genomic_DNA"/>
</dbReference>
<dbReference type="Proteomes" id="UP001623348">
    <property type="component" value="Unassembled WGS sequence"/>
</dbReference>
<dbReference type="PANTHER" id="PTHR13077">
    <property type="entry name" value="SELENOPROTEIN F"/>
    <property type="match status" value="1"/>
</dbReference>
<dbReference type="InterPro" id="IPR039992">
    <property type="entry name" value="Sep15_SelM"/>
</dbReference>
<comment type="similarity">
    <text evidence="2">Belongs to the selenoprotein M/F family.</text>
</comment>
<feature type="signal peptide" evidence="7">
    <location>
        <begin position="1"/>
        <end position="28"/>
    </location>
</feature>
<evidence type="ECO:0000256" key="7">
    <source>
        <dbReference type="SAM" id="SignalP"/>
    </source>
</evidence>
<evidence type="ECO:0000256" key="5">
    <source>
        <dbReference type="ARBA" id="ARBA00022933"/>
    </source>
</evidence>
<feature type="chain" id="PRO_5044759891" description="Selenoprotein F" evidence="7">
    <location>
        <begin position="29"/>
        <end position="180"/>
    </location>
</feature>
<protein>
    <recommendedName>
        <fullName evidence="6">Selenoprotein F</fullName>
    </recommendedName>
</protein>
<evidence type="ECO:0000259" key="8">
    <source>
        <dbReference type="Pfam" id="PF08806"/>
    </source>
</evidence>
<evidence type="ECO:0000256" key="3">
    <source>
        <dbReference type="ARBA" id="ARBA00022729"/>
    </source>
</evidence>
<dbReference type="SUPFAM" id="SSF52833">
    <property type="entry name" value="Thioredoxin-like"/>
    <property type="match status" value="1"/>
</dbReference>
<keyword evidence="5" id="KW-0712">Selenocysteine</keyword>
<dbReference type="Pfam" id="PF08806">
    <property type="entry name" value="Sep15_SelM"/>
    <property type="match status" value="1"/>
</dbReference>
<comment type="subcellular location">
    <subcellularLocation>
        <location evidence="1">Endoplasmic reticulum lumen</location>
    </subcellularLocation>
</comment>
<dbReference type="InterPro" id="IPR038219">
    <property type="entry name" value="Sep15/SelM_sf"/>
</dbReference>
<keyword evidence="4" id="KW-0256">Endoplasmic reticulum</keyword>
<sequence>MAVAAELTALGRCWFWLLVGLQAISVYGAQLSSEACRELGFSSNLLCSSCNLLGQFSLNQLDPFCRQCCQEEAQLETRKLYAGAVLEWLVQQAEYNDFDLYQEHSRRRRKINASLSIHTEKVLRSDKPKLFRGLQIKYVRGSDPVLKLLDDSGNIAEELSILKWNTDSVEEFLSEKLERL</sequence>
<evidence type="ECO:0000256" key="2">
    <source>
        <dbReference type="ARBA" id="ARBA00005742"/>
    </source>
</evidence>
<evidence type="ECO:0000313" key="10">
    <source>
        <dbReference type="Proteomes" id="UP001623348"/>
    </source>
</evidence>
<name>A0ABC9X763_GRUJA</name>
<feature type="domain" description="Selenoprotein F/M" evidence="8">
    <location>
        <begin position="123"/>
        <end position="177"/>
    </location>
</feature>
<dbReference type="InterPro" id="IPR036249">
    <property type="entry name" value="Thioredoxin-like_sf"/>
</dbReference>